<sequence length="259" mass="27755">MAHAIPRPAEEIPLVPGRARSVRLGSTLPRVMDCAYGSPMAVDGDVRTGGDCGGGEGLYPTSTDTAAHAVSLPRSVGEFASAVRAMSADAADALRRGAGPPPEIWPRAYRMFCELFGRYAVSPMPVFHSADPLRRAVGRYLVDLGAAPVETHAELSTRLLFCAHWCCLGHAFGCSRQAMYERECARFFEARLGIGETPPADSERYWVALLDMAGADPELFPRHAAAAAYLRTRGRKLPLPLPPQAGSATVSVASQSINF</sequence>
<dbReference type="EMBL" id="KT324738">
    <property type="protein sequence ID" value="AMB16191.1"/>
    <property type="molecule type" value="Genomic_DNA"/>
</dbReference>
<evidence type="ECO:0000256" key="2">
    <source>
        <dbReference type="ARBA" id="ARBA00004535"/>
    </source>
</evidence>
<protein>
    <recommendedName>
        <fullName evidence="4">Virion protein US10 homolog</fullName>
    </recommendedName>
</protein>
<dbReference type="EMBL" id="KT324740">
    <property type="protein sequence ID" value="AMB16356.1"/>
    <property type="molecule type" value="Genomic_DNA"/>
</dbReference>
<evidence type="ECO:0000313" key="15">
    <source>
        <dbReference type="EMBL" id="AMB16823.1"/>
    </source>
</evidence>
<evidence type="ECO:0000256" key="6">
    <source>
        <dbReference type="ARBA" id="ARBA00022580"/>
    </source>
</evidence>
<dbReference type="EMBL" id="KT324741">
    <property type="protein sequence ID" value="AMB16428.1"/>
    <property type="molecule type" value="Genomic_DNA"/>
</dbReference>
<evidence type="ECO:0000313" key="9">
    <source>
        <dbReference type="EMBL" id="AMB16191.1"/>
    </source>
</evidence>
<evidence type="ECO:0000313" key="13">
    <source>
        <dbReference type="EMBL" id="AMB16507.1"/>
    </source>
</evidence>
<evidence type="ECO:0000313" key="12">
    <source>
        <dbReference type="EMBL" id="AMB16428.1"/>
    </source>
</evidence>
<evidence type="ECO:0000313" key="14">
    <source>
        <dbReference type="EMBL" id="AMB16586.1"/>
    </source>
</evidence>
<dbReference type="Pfam" id="PF02053">
    <property type="entry name" value="Gene66"/>
    <property type="match status" value="1"/>
</dbReference>
<accession>A0A0X9ZXM9</accession>
<dbReference type="EMBL" id="KT324743">
    <property type="protein sequence ID" value="AMB16586.1"/>
    <property type="molecule type" value="Genomic_DNA"/>
</dbReference>
<dbReference type="EMBL" id="KT324739">
    <property type="protein sequence ID" value="AMB16270.1"/>
    <property type="molecule type" value="Genomic_DNA"/>
</dbReference>
<dbReference type="PRINTS" id="PR00957">
    <property type="entry name" value="GENE66"/>
</dbReference>
<dbReference type="EMBL" id="KT324738">
    <property type="protein sequence ID" value="AMB16198.1"/>
    <property type="molecule type" value="Genomic_DNA"/>
</dbReference>
<keyword evidence="6" id="KW-0920">Virion tegument</keyword>
<evidence type="ECO:0000256" key="3">
    <source>
        <dbReference type="ARBA" id="ARBA00005815"/>
    </source>
</evidence>
<dbReference type="EMBL" id="KT324739">
    <property type="protein sequence ID" value="AMB16277.1"/>
    <property type="molecule type" value="Genomic_DNA"/>
</dbReference>
<evidence type="ECO:0000313" key="10">
    <source>
        <dbReference type="EMBL" id="AMB16277.1"/>
    </source>
</evidence>
<evidence type="ECO:0000256" key="4">
    <source>
        <dbReference type="ARBA" id="ARBA00015193"/>
    </source>
</evidence>
<dbReference type="EMBL" id="KT324741">
    <property type="protein sequence ID" value="AMB16435.1"/>
    <property type="molecule type" value="Genomic_DNA"/>
</dbReference>
<evidence type="ECO:0000256" key="5">
    <source>
        <dbReference type="ARBA" id="ARBA00022562"/>
    </source>
</evidence>
<evidence type="ECO:0000256" key="1">
    <source>
        <dbReference type="ARBA" id="ARBA00004428"/>
    </source>
</evidence>
<evidence type="ECO:0000313" key="8">
    <source>
        <dbReference type="EMBL" id="AMB16112.1"/>
    </source>
</evidence>
<dbReference type="GO" id="GO:0008270">
    <property type="term" value="F:zinc ion binding"/>
    <property type="evidence" value="ECO:0007669"/>
    <property type="project" value="InterPro"/>
</dbReference>
<proteinExistence type="inferred from homology"/>
<dbReference type="EMBL" id="KT324742">
    <property type="protein sequence ID" value="AMB16507.1"/>
    <property type="molecule type" value="Genomic_DNA"/>
</dbReference>
<keyword evidence="5" id="KW-1048">Host nucleus</keyword>
<reference evidence="10" key="1">
    <citation type="journal article" date="2015" name="J. Gen. Virol.">
        <title>Evidence of widespread natural recombination among field isolates of equine herpesvirus 4 but not among field isolates of equine herpesvirus 1.</title>
        <authorList>
            <person name="Vaz P.K."/>
            <person name="Horsington J."/>
            <person name="Hartley C.A."/>
            <person name="Browning G.F."/>
            <person name="Ficorilli N.P."/>
            <person name="Studdert M.J."/>
            <person name="Gilkerson J.R."/>
            <person name="Devlin J.M."/>
        </authorList>
    </citation>
    <scope>NUCLEOTIDE SEQUENCE</scope>
    <source>
        <strain evidence="9">157-69</strain>
        <strain evidence="13">2387-75</strain>
        <strain evidence="15">3056-07</strain>
        <strain evidence="14">306-74</strain>
        <strain evidence="10">3407-77</strain>
        <strain evidence="8">3409-77</strain>
        <strain evidence="11">405-76</strain>
        <strain evidence="12">960-90</strain>
    </source>
</reference>
<name>A0A0X9ZXM9_9ALPH</name>
<dbReference type="EMBL" id="KT324746">
    <property type="protein sequence ID" value="AMB16830.1"/>
    <property type="molecule type" value="Genomic_DNA"/>
</dbReference>
<dbReference type="GO" id="GO:0019033">
    <property type="term" value="C:viral tegument"/>
    <property type="evidence" value="ECO:0007669"/>
    <property type="project" value="UniProtKB-SubCell"/>
</dbReference>
<dbReference type="EMBL" id="KT324742">
    <property type="protein sequence ID" value="AMB16514.1"/>
    <property type="molecule type" value="Genomic_DNA"/>
</dbReference>
<dbReference type="EMBL" id="KT324740">
    <property type="protein sequence ID" value="AMB16349.1"/>
    <property type="molecule type" value="Genomic_DNA"/>
</dbReference>
<organism evidence="10">
    <name type="scientific">Equid alphaherpesvirus 4</name>
    <name type="common">Equine herpesvirus 4</name>
    <dbReference type="NCBI Taxonomy" id="10331"/>
    <lineage>
        <taxon>Viruses</taxon>
        <taxon>Duplodnaviria</taxon>
        <taxon>Heunggongvirae</taxon>
        <taxon>Peploviricota</taxon>
        <taxon>Herviviricetes</taxon>
        <taxon>Herpesvirales</taxon>
        <taxon>Orthoherpesviridae</taxon>
        <taxon>Alphaherpesvirinae</taxon>
        <taxon>Varicellovirus</taxon>
        <taxon>Varicellovirus equidalpha4</taxon>
    </lineage>
</organism>
<dbReference type="InterPro" id="IPR000714">
    <property type="entry name" value="EHV_Unk"/>
</dbReference>
<comment type="similarity">
    <text evidence="3">Belongs to the herpesviridae US10 family.</text>
</comment>
<dbReference type="EMBL" id="KT324737">
    <property type="protein sequence ID" value="AMB16112.1"/>
    <property type="molecule type" value="Genomic_DNA"/>
</dbReference>
<comment type="subcellular location">
    <subcellularLocation>
        <location evidence="1">Host nucleus matrix</location>
    </subcellularLocation>
    <subcellularLocation>
        <location evidence="2">Virion tegument</location>
    </subcellularLocation>
</comment>
<dbReference type="GO" id="GO:0044204">
    <property type="term" value="C:host cell nuclear matrix"/>
    <property type="evidence" value="ECO:0007669"/>
    <property type="project" value="UniProtKB-SubCell"/>
</dbReference>
<keyword evidence="7" id="KW-0946">Virion</keyword>
<dbReference type="EMBL" id="KT324746">
    <property type="protein sequence ID" value="AMB16823.1"/>
    <property type="molecule type" value="Genomic_DNA"/>
</dbReference>
<dbReference type="EMBL" id="KT324737">
    <property type="protein sequence ID" value="AMB16119.1"/>
    <property type="molecule type" value="Genomic_DNA"/>
</dbReference>
<evidence type="ECO:0000256" key="7">
    <source>
        <dbReference type="ARBA" id="ARBA00022844"/>
    </source>
</evidence>
<evidence type="ECO:0000313" key="11">
    <source>
        <dbReference type="EMBL" id="AMB16349.1"/>
    </source>
</evidence>
<dbReference type="EMBL" id="KT324743">
    <property type="protein sequence ID" value="AMB16593.1"/>
    <property type="molecule type" value="Genomic_DNA"/>
</dbReference>